<gene>
    <name evidence="2" type="ORF">WCD41_04990</name>
</gene>
<reference evidence="2 3" key="1">
    <citation type="submission" date="2024-03" db="EMBL/GenBank/DDBJ databases">
        <title>Actinomycetospora sp. OC33-EN06, a novel actinomycete isolated from wild orchid (Aerides multiflora).</title>
        <authorList>
            <person name="Suriyachadkun C."/>
        </authorList>
    </citation>
    <scope>NUCLEOTIDE SEQUENCE [LARGE SCALE GENOMIC DNA]</scope>
    <source>
        <strain evidence="2 3">OC33-EN06</strain>
    </source>
</reference>
<organism evidence="2 3">
    <name type="scientific">Actinomycetospora aeridis</name>
    <dbReference type="NCBI Taxonomy" id="3129231"/>
    <lineage>
        <taxon>Bacteria</taxon>
        <taxon>Bacillati</taxon>
        <taxon>Actinomycetota</taxon>
        <taxon>Actinomycetes</taxon>
        <taxon>Pseudonocardiales</taxon>
        <taxon>Pseudonocardiaceae</taxon>
        <taxon>Actinomycetospora</taxon>
    </lineage>
</organism>
<proteinExistence type="predicted"/>
<keyword evidence="1" id="KW-1133">Transmembrane helix</keyword>
<comment type="caution">
    <text evidence="2">The sequence shown here is derived from an EMBL/GenBank/DDBJ whole genome shotgun (WGS) entry which is preliminary data.</text>
</comment>
<protein>
    <recommendedName>
        <fullName evidence="4">Cytochrome b561 bacterial/Ni-hydrogenase domain-containing protein</fullName>
    </recommendedName>
</protein>
<feature type="transmembrane region" description="Helical" evidence="1">
    <location>
        <begin position="76"/>
        <end position="92"/>
    </location>
</feature>
<evidence type="ECO:0000256" key="1">
    <source>
        <dbReference type="SAM" id="Phobius"/>
    </source>
</evidence>
<evidence type="ECO:0000313" key="3">
    <source>
        <dbReference type="Proteomes" id="UP001370100"/>
    </source>
</evidence>
<keyword evidence="1" id="KW-0472">Membrane</keyword>
<dbReference type="RefSeq" id="WP_337712346.1">
    <property type="nucleotide sequence ID" value="NZ_JBBEGL010000001.1"/>
</dbReference>
<evidence type="ECO:0000313" key="2">
    <source>
        <dbReference type="EMBL" id="MEJ2885796.1"/>
    </source>
</evidence>
<accession>A0ABU8N290</accession>
<keyword evidence="1" id="KW-0812">Transmembrane</keyword>
<feature type="transmembrane region" description="Helical" evidence="1">
    <location>
        <begin position="119"/>
        <end position="145"/>
    </location>
</feature>
<evidence type="ECO:0008006" key="4">
    <source>
        <dbReference type="Google" id="ProtNLM"/>
    </source>
</evidence>
<sequence>MNTVDPGTRPTPWRDLVDALNTRWHKRALAVYAVVVVGHWAEHIAQAVQIYALGWPTKQANGLLGLVWPWLVSSEWMHYGYAVIMMGAFLLLRPGFTGRSRTWWNIATGIQIWHHFEHLLLLLQALTGSFLLGATVPTSIAQLVFPRVELHLFYNTIVTIPMIVAMVLHRHPRADDPVAACTCAVRRPVPVG</sequence>
<keyword evidence="3" id="KW-1185">Reference proteome</keyword>
<name>A0ABU8N290_9PSEU</name>
<feature type="transmembrane region" description="Helical" evidence="1">
    <location>
        <begin position="151"/>
        <end position="168"/>
    </location>
</feature>
<dbReference type="Proteomes" id="UP001370100">
    <property type="component" value="Unassembled WGS sequence"/>
</dbReference>
<dbReference type="EMBL" id="JBBEGL010000001">
    <property type="protein sequence ID" value="MEJ2885796.1"/>
    <property type="molecule type" value="Genomic_DNA"/>
</dbReference>